<keyword evidence="3 11" id="KW-1134">Transmembrane beta strand</keyword>
<evidence type="ECO:0000256" key="13">
    <source>
        <dbReference type="SAM" id="SignalP"/>
    </source>
</evidence>
<evidence type="ECO:0000259" key="14">
    <source>
        <dbReference type="Pfam" id="PF00593"/>
    </source>
</evidence>
<evidence type="ECO:0000259" key="15">
    <source>
        <dbReference type="Pfam" id="PF07715"/>
    </source>
</evidence>
<evidence type="ECO:0000256" key="9">
    <source>
        <dbReference type="ARBA" id="ARBA00023136"/>
    </source>
</evidence>
<evidence type="ECO:0000256" key="12">
    <source>
        <dbReference type="RuleBase" id="RU003357"/>
    </source>
</evidence>
<evidence type="ECO:0000256" key="7">
    <source>
        <dbReference type="ARBA" id="ARBA00023065"/>
    </source>
</evidence>
<evidence type="ECO:0000313" key="17">
    <source>
        <dbReference type="EMBL" id="CAA0109374.1"/>
    </source>
</evidence>
<comment type="subcellular location">
    <subcellularLocation>
        <location evidence="1 11">Cell outer membrane</location>
        <topology evidence="1 11">Multi-pass membrane protein</topology>
    </subcellularLocation>
</comment>
<protein>
    <submittedName>
        <fullName evidence="17">Pesticin receptor</fullName>
    </submittedName>
</protein>
<feature type="chain" id="PRO_5044097858" evidence="13">
    <location>
        <begin position="27"/>
        <end position="766"/>
    </location>
</feature>
<feature type="domain" description="TonB-dependent receptor-like beta-barrel" evidence="14">
    <location>
        <begin position="246"/>
        <end position="728"/>
    </location>
</feature>
<name>A0A5S9PWU6_9GAMM</name>
<dbReference type="AlphaFoldDB" id="A0A5S9PWU6"/>
<dbReference type="Gene3D" id="2.40.170.20">
    <property type="entry name" value="TonB-dependent receptor, beta-barrel domain"/>
    <property type="match status" value="1"/>
</dbReference>
<dbReference type="GO" id="GO:0009279">
    <property type="term" value="C:cell outer membrane"/>
    <property type="evidence" value="ECO:0007669"/>
    <property type="project" value="UniProtKB-SubCell"/>
</dbReference>
<dbReference type="PANTHER" id="PTHR32552:SF81">
    <property type="entry name" value="TONB-DEPENDENT OUTER MEMBRANE RECEPTOR"/>
    <property type="match status" value="1"/>
</dbReference>
<dbReference type="InterPro" id="IPR036942">
    <property type="entry name" value="Beta-barrel_TonB_sf"/>
</dbReference>
<evidence type="ECO:0000256" key="6">
    <source>
        <dbReference type="ARBA" id="ARBA00023004"/>
    </source>
</evidence>
<organism evidence="17 19">
    <name type="scientific">Zhongshania aliphaticivorans</name>
    <dbReference type="NCBI Taxonomy" id="1470434"/>
    <lineage>
        <taxon>Bacteria</taxon>
        <taxon>Pseudomonadati</taxon>
        <taxon>Pseudomonadota</taxon>
        <taxon>Gammaproteobacteria</taxon>
        <taxon>Cellvibrionales</taxon>
        <taxon>Spongiibacteraceae</taxon>
        <taxon>Zhongshania</taxon>
    </lineage>
</organism>
<dbReference type="Proteomes" id="UP000435877">
    <property type="component" value="Unassembled WGS sequence"/>
</dbReference>
<keyword evidence="2 11" id="KW-0813">Transport</keyword>
<keyword evidence="10 11" id="KW-0998">Cell outer membrane</keyword>
<accession>A0A5S9PWU6</accession>
<keyword evidence="9 11" id="KW-0472">Membrane</keyword>
<evidence type="ECO:0000256" key="5">
    <source>
        <dbReference type="ARBA" id="ARBA00022692"/>
    </source>
</evidence>
<keyword evidence="13" id="KW-0732">Signal</keyword>
<feature type="domain" description="TonB-dependent receptor plug" evidence="15">
    <location>
        <begin position="44"/>
        <end position="150"/>
    </location>
</feature>
<feature type="signal peptide" evidence="13">
    <location>
        <begin position="1"/>
        <end position="26"/>
    </location>
</feature>
<dbReference type="RefSeq" id="WP_159268831.1">
    <property type="nucleotide sequence ID" value="NZ_CACSIK010000001.1"/>
</dbReference>
<dbReference type="EMBL" id="CACSIK010000001">
    <property type="protein sequence ID" value="CAA0092214.1"/>
    <property type="molecule type" value="Genomic_DNA"/>
</dbReference>
<evidence type="ECO:0000256" key="10">
    <source>
        <dbReference type="ARBA" id="ARBA00023237"/>
    </source>
</evidence>
<keyword evidence="8 12" id="KW-0798">TonB box</keyword>
<dbReference type="Pfam" id="PF07715">
    <property type="entry name" value="Plug"/>
    <property type="match status" value="1"/>
</dbReference>
<keyword evidence="4" id="KW-0410">Iron transport</keyword>
<keyword evidence="6" id="KW-0408">Iron</keyword>
<comment type="similarity">
    <text evidence="11 12">Belongs to the TonB-dependent receptor family.</text>
</comment>
<dbReference type="PROSITE" id="PS52016">
    <property type="entry name" value="TONB_DEPENDENT_REC_3"/>
    <property type="match status" value="1"/>
</dbReference>
<keyword evidence="5 11" id="KW-0812">Transmembrane</keyword>
<dbReference type="OrthoDB" id="7051185at2"/>
<proteinExistence type="inferred from homology"/>
<keyword evidence="7" id="KW-0406">Ion transport</keyword>
<evidence type="ECO:0000256" key="8">
    <source>
        <dbReference type="ARBA" id="ARBA00023077"/>
    </source>
</evidence>
<evidence type="ECO:0000256" key="11">
    <source>
        <dbReference type="PROSITE-ProRule" id="PRU01360"/>
    </source>
</evidence>
<dbReference type="SUPFAM" id="SSF56935">
    <property type="entry name" value="Porins"/>
    <property type="match status" value="1"/>
</dbReference>
<sequence>MNFRVKKLQRAIVTAVMASAPLYGNAAPQLEEVVVTAQKRSESAQDVPISINAVSGDMLEANGVSNLEGMAGMVPNLNIGDSPDGNMIVMRGLGSGTGNPSFEQSVGLYVDGIYAARGPQFQVPFVDVERVEVLRGPQGVLFGKNSIAGAIAIHSAKPSSVTEVDLSASYIGPQGTFDTTAVLSGPLSDSLFGRVVAKKATDGEYMYSPINKQDEQQNDTSALRGILVWDVAESTTATLKLEHADYNEEGTNFQISDYDRTAPPELFTAAIINDATAGGEDFTHNYTGYSNGRTELELASDSATLNITSMLGEHELTILGGYSSYERVNYSDVDFSASSLLHRVQEEDYEQSSLELRIASPAGETIEYVAGLYWIDRHLLIPRARLDLDILVPVVADLSNASLYSEYDESSTAYSGFGQVTWNFADTLRASLGVRYSNETKDAAAFQTVNPYGSDEGPSDPVDILQQPIRLAITSQLGAQPFEFDLGREENNVDGTFNIQWDATDNAMVYGTIAKATKGGGFNATSISGDPDDWEFDTEQAINYEVGLKSDLFDRRARLNVSIFYTQFEDLQVSSFDGTAFKTGNAASATSKGVELEATFAMSEKVLLGLNAAYLQATFDEYIGSCPLNSNVWSASCQESDGATQDLAGKSLDQAPEWSGSLFAEYRTNISDDWLLAARVDGQYSDMFSYNPTQDPYSTQEAFWKFNMQIAFETSDGAWTIALNGYNLSDEKTKNFGGEVLQAPGLYWANTQAPRQYGLSLNYHFE</sequence>
<dbReference type="PANTHER" id="PTHR32552">
    <property type="entry name" value="FERRICHROME IRON RECEPTOR-RELATED"/>
    <property type="match status" value="1"/>
</dbReference>
<dbReference type="Proteomes" id="UP000439591">
    <property type="component" value="Unassembled WGS sequence"/>
</dbReference>
<reference evidence="18 19" key="1">
    <citation type="submission" date="2019-11" db="EMBL/GenBank/DDBJ databases">
        <authorList>
            <person name="Holert J."/>
        </authorList>
    </citation>
    <scope>NUCLEOTIDE SEQUENCE [LARGE SCALE GENOMIC DNA]</scope>
    <source>
        <strain evidence="17">BC3_2A</strain>
        <strain evidence="16">SB11_1A</strain>
    </source>
</reference>
<evidence type="ECO:0000313" key="19">
    <source>
        <dbReference type="Proteomes" id="UP000439591"/>
    </source>
</evidence>
<evidence type="ECO:0000256" key="4">
    <source>
        <dbReference type="ARBA" id="ARBA00022496"/>
    </source>
</evidence>
<evidence type="ECO:0000256" key="1">
    <source>
        <dbReference type="ARBA" id="ARBA00004571"/>
    </source>
</evidence>
<dbReference type="InterPro" id="IPR039426">
    <property type="entry name" value="TonB-dep_rcpt-like"/>
</dbReference>
<evidence type="ECO:0000256" key="3">
    <source>
        <dbReference type="ARBA" id="ARBA00022452"/>
    </source>
</evidence>
<keyword evidence="18" id="KW-1185">Reference proteome</keyword>
<gene>
    <name evidence="17" type="primary">fyuA_12</name>
    <name evidence="16" type="synonym">fyuA_13</name>
    <name evidence="16" type="ORF">IHBHHGIJ_02263</name>
    <name evidence="17" type="ORF">KFEGEMFD_02450</name>
</gene>
<dbReference type="GO" id="GO:0006826">
    <property type="term" value="P:iron ion transport"/>
    <property type="evidence" value="ECO:0007669"/>
    <property type="project" value="UniProtKB-KW"/>
</dbReference>
<dbReference type="EMBL" id="CACSIM010000004">
    <property type="protein sequence ID" value="CAA0109374.1"/>
    <property type="molecule type" value="Genomic_DNA"/>
</dbReference>
<evidence type="ECO:0000313" key="16">
    <source>
        <dbReference type="EMBL" id="CAA0092214.1"/>
    </source>
</evidence>
<evidence type="ECO:0000256" key="2">
    <source>
        <dbReference type="ARBA" id="ARBA00022448"/>
    </source>
</evidence>
<dbReference type="Pfam" id="PF00593">
    <property type="entry name" value="TonB_dep_Rec_b-barrel"/>
    <property type="match status" value="1"/>
</dbReference>
<keyword evidence="17" id="KW-0675">Receptor</keyword>
<dbReference type="InterPro" id="IPR012910">
    <property type="entry name" value="Plug_dom"/>
</dbReference>
<evidence type="ECO:0000313" key="18">
    <source>
        <dbReference type="Proteomes" id="UP000435877"/>
    </source>
</evidence>
<dbReference type="InterPro" id="IPR000531">
    <property type="entry name" value="Beta-barrel_TonB"/>
</dbReference>